<organism evidence="2 3">
    <name type="scientific">Symbiodinium microadriaticum</name>
    <name type="common">Dinoflagellate</name>
    <name type="synonym">Zooxanthella microadriatica</name>
    <dbReference type="NCBI Taxonomy" id="2951"/>
    <lineage>
        <taxon>Eukaryota</taxon>
        <taxon>Sar</taxon>
        <taxon>Alveolata</taxon>
        <taxon>Dinophyceae</taxon>
        <taxon>Suessiales</taxon>
        <taxon>Symbiodiniaceae</taxon>
        <taxon>Symbiodinium</taxon>
    </lineage>
</organism>
<sequence length="661" mass="70862">MASWRVDGALKLSDCPLALAVRGEAKLLNCEYLDALDDCNAASVLASLSNRQSTRAKPRGHLKGSHALKDPQSEETSESSGASRHGMAETAAALAALLEASVVGKLYQRGFAVKGIAWIGLHLKAAIAACGGVRGFCHAHAAAGIQYLEVPALDWTPTLPNLRNASQPELATLQEGAGRLCLRGLPRQAETEMPGPEPGTTSPPALCDAFRRALEAAGGVRNLGTLKTDVEARGFRVDAAALKAGGAHSLKEFLKKIPDLELRDVGKRCLAVSSAAAAELRCCQLNFGKDLAACIRALACEGQVPIPLEALQARWQTDYLRASAPELWGFAGFAEAMAALAKDQVTLLPAAADVPGAFVTRLADEGSEPPPEAQALQLLQALRQSLEKSAPLQLPGSLHWAVWEALLEDCTSCPDGRAAETVALQIGEIGFFPCPDPAAGLRVFYFQLVGFYCKPRALSLPFFFAPVRTMGAAASAESLQQLRGADVAELKAMLKDLPEDQKARMVAVIESVETQQSTEFRRLIGKYSAEARAGEWGNHSISLKIEASGNAVFEERFSQFRDSEDWLYKVGRVSVSNDIITFVESRKQGESMGPGGNRSYHEKVITKRFRLLAGGSLALLGPNGEIEKIQAGYEGQPKEAVLVCWNAEEPSLTEEMEKLYG</sequence>
<dbReference type="OrthoDB" id="10264620at2759"/>
<name>A0A1Q9DDM1_SYMMI</name>
<dbReference type="Proteomes" id="UP000186817">
    <property type="component" value="Unassembled WGS sequence"/>
</dbReference>
<proteinExistence type="predicted"/>
<evidence type="ECO:0000313" key="3">
    <source>
        <dbReference type="Proteomes" id="UP000186817"/>
    </source>
</evidence>
<dbReference type="EMBL" id="LSRX01000587">
    <property type="protein sequence ID" value="OLP93314.1"/>
    <property type="molecule type" value="Genomic_DNA"/>
</dbReference>
<feature type="compositionally biased region" description="Basic residues" evidence="1">
    <location>
        <begin position="54"/>
        <end position="66"/>
    </location>
</feature>
<evidence type="ECO:0000313" key="2">
    <source>
        <dbReference type="EMBL" id="OLP93314.1"/>
    </source>
</evidence>
<feature type="region of interest" description="Disordered" evidence="1">
    <location>
        <begin position="52"/>
        <end position="85"/>
    </location>
</feature>
<keyword evidence="3" id="KW-1185">Reference proteome</keyword>
<comment type="caution">
    <text evidence="2">The sequence shown here is derived from an EMBL/GenBank/DDBJ whole genome shotgun (WGS) entry which is preliminary data.</text>
</comment>
<gene>
    <name evidence="2" type="ORF">AK812_SmicGene24794</name>
</gene>
<accession>A0A1Q9DDM1</accession>
<protein>
    <submittedName>
        <fullName evidence="2">Uncharacterized protein</fullName>
    </submittedName>
</protein>
<dbReference type="AlphaFoldDB" id="A0A1Q9DDM1"/>
<evidence type="ECO:0000256" key="1">
    <source>
        <dbReference type="SAM" id="MobiDB-lite"/>
    </source>
</evidence>
<reference evidence="2 3" key="1">
    <citation type="submission" date="2016-02" db="EMBL/GenBank/DDBJ databases">
        <title>Genome analysis of coral dinoflagellate symbionts highlights evolutionary adaptations to a symbiotic lifestyle.</title>
        <authorList>
            <person name="Aranda M."/>
            <person name="Li Y."/>
            <person name="Liew Y.J."/>
            <person name="Baumgarten S."/>
            <person name="Simakov O."/>
            <person name="Wilson M."/>
            <person name="Piel J."/>
            <person name="Ashoor H."/>
            <person name="Bougouffa S."/>
            <person name="Bajic V.B."/>
            <person name="Ryu T."/>
            <person name="Ravasi T."/>
            <person name="Bayer T."/>
            <person name="Micklem G."/>
            <person name="Kim H."/>
            <person name="Bhak J."/>
            <person name="Lajeunesse T.C."/>
            <person name="Voolstra C.R."/>
        </authorList>
    </citation>
    <scope>NUCLEOTIDE SEQUENCE [LARGE SCALE GENOMIC DNA]</scope>
    <source>
        <strain evidence="2 3">CCMP2467</strain>
    </source>
</reference>